<reference evidence="2 3" key="1">
    <citation type="submission" date="2015-04" db="EMBL/GenBank/DDBJ databases">
        <title>The draft genome sequence of Erythrobacr gangjinensis K7-2.</title>
        <authorList>
            <person name="Zhuang L."/>
            <person name="Liu Y."/>
            <person name="Shao Z."/>
        </authorList>
    </citation>
    <scope>NUCLEOTIDE SEQUENCE [LARGE SCALE GENOMIC DNA]</scope>
    <source>
        <strain evidence="2 3">K7-2</strain>
    </source>
</reference>
<organism evidence="2 3">
    <name type="scientific">Aurantiacibacter gangjinensis</name>
    <dbReference type="NCBI Taxonomy" id="502682"/>
    <lineage>
        <taxon>Bacteria</taxon>
        <taxon>Pseudomonadati</taxon>
        <taxon>Pseudomonadota</taxon>
        <taxon>Alphaproteobacteria</taxon>
        <taxon>Sphingomonadales</taxon>
        <taxon>Erythrobacteraceae</taxon>
        <taxon>Aurantiacibacter</taxon>
    </lineage>
</organism>
<name>A0A0G9MPS0_9SPHN</name>
<feature type="region of interest" description="Disordered" evidence="1">
    <location>
        <begin position="148"/>
        <end position="168"/>
    </location>
</feature>
<evidence type="ECO:0000313" key="2">
    <source>
        <dbReference type="EMBL" id="KLE32695.1"/>
    </source>
</evidence>
<proteinExistence type="predicted"/>
<dbReference type="AlphaFoldDB" id="A0A0G9MPS0"/>
<gene>
    <name evidence="2" type="ORF">AAW01_01175</name>
</gene>
<protein>
    <submittedName>
        <fullName evidence="2">Uncharacterized protein</fullName>
    </submittedName>
</protein>
<dbReference type="PATRIC" id="fig|502682.8.peg.242"/>
<dbReference type="EMBL" id="LBHC01000001">
    <property type="protein sequence ID" value="KLE32695.1"/>
    <property type="molecule type" value="Genomic_DNA"/>
</dbReference>
<sequence>MDTSGQAGKFADMPRPTLFLLPILALAACEGLAATQEPSEMRIAPADEPRVLDGEVYAGFERFAFNICRTDEESGDDCPLQRGKGGDRGECWLQLDETARDDLIALTGSDYVEDGSYRLQGTGTVRTGPGRFGHLGGYPCEVRLESIRSMAPTQQPEPREYYPPPASR</sequence>
<evidence type="ECO:0000256" key="1">
    <source>
        <dbReference type="SAM" id="MobiDB-lite"/>
    </source>
</evidence>
<evidence type="ECO:0000313" key="3">
    <source>
        <dbReference type="Proteomes" id="UP000053070"/>
    </source>
</evidence>
<keyword evidence="3" id="KW-1185">Reference proteome</keyword>
<comment type="caution">
    <text evidence="2">The sequence shown here is derived from an EMBL/GenBank/DDBJ whole genome shotgun (WGS) entry which is preliminary data.</text>
</comment>
<accession>A0A0G9MPS0</accession>
<dbReference type="Proteomes" id="UP000053070">
    <property type="component" value="Unassembled WGS sequence"/>
</dbReference>